<sequence length="250" mass="27907">MAKEDAKQPSRRLDKDVSKHVSSSRPRSTSLDSNPTSHFGSSHTLVVAARDKAVDLANSARDWLKPDWTGPIAHFDSLTTVMFSPLAGHPVYRSESMVKALQLAQQQQRHRQQTTSGTAAATSPTSPNNNKSRSDRNSTASELVLHRDSSSSTYPWPSSSVLLKADIPEPTSSLSLFQGFATTYPSLTSKSTSSHKKSRHRRKKQQPSPIDAKELADKPGTLKRIYVERERRLRESDNLEMQMVKYIYIC</sequence>
<feature type="region of interest" description="Disordered" evidence="1">
    <location>
        <begin position="1"/>
        <end position="42"/>
    </location>
</feature>
<feature type="compositionally biased region" description="Basic residues" evidence="1">
    <location>
        <begin position="193"/>
        <end position="205"/>
    </location>
</feature>
<proteinExistence type="predicted"/>
<accession>A0A1X2I6M2</accession>
<evidence type="ECO:0000313" key="3">
    <source>
        <dbReference type="Proteomes" id="UP000193560"/>
    </source>
</evidence>
<feature type="compositionally biased region" description="Low complexity" evidence="1">
    <location>
        <begin position="20"/>
        <end position="33"/>
    </location>
</feature>
<feature type="region of interest" description="Disordered" evidence="1">
    <location>
        <begin position="185"/>
        <end position="217"/>
    </location>
</feature>
<name>A0A1X2I6M2_9FUNG</name>
<protein>
    <submittedName>
        <fullName evidence="2">Uncharacterized protein</fullName>
    </submittedName>
</protein>
<organism evidence="2 3">
    <name type="scientific">Absidia repens</name>
    <dbReference type="NCBI Taxonomy" id="90262"/>
    <lineage>
        <taxon>Eukaryota</taxon>
        <taxon>Fungi</taxon>
        <taxon>Fungi incertae sedis</taxon>
        <taxon>Mucoromycota</taxon>
        <taxon>Mucoromycotina</taxon>
        <taxon>Mucoromycetes</taxon>
        <taxon>Mucorales</taxon>
        <taxon>Cunninghamellaceae</taxon>
        <taxon>Absidia</taxon>
    </lineage>
</organism>
<keyword evidence="3" id="KW-1185">Reference proteome</keyword>
<comment type="caution">
    <text evidence="2">The sequence shown here is derived from an EMBL/GenBank/DDBJ whole genome shotgun (WGS) entry which is preliminary data.</text>
</comment>
<feature type="region of interest" description="Disordered" evidence="1">
    <location>
        <begin position="102"/>
        <end position="156"/>
    </location>
</feature>
<gene>
    <name evidence="2" type="ORF">BCR42DRAFT_109035</name>
</gene>
<dbReference type="STRING" id="90262.A0A1X2I6M2"/>
<feature type="compositionally biased region" description="Low complexity" evidence="1">
    <location>
        <begin position="102"/>
        <end position="130"/>
    </location>
</feature>
<evidence type="ECO:0000256" key="1">
    <source>
        <dbReference type="SAM" id="MobiDB-lite"/>
    </source>
</evidence>
<evidence type="ECO:0000313" key="2">
    <source>
        <dbReference type="EMBL" id="ORZ10414.1"/>
    </source>
</evidence>
<dbReference type="Proteomes" id="UP000193560">
    <property type="component" value="Unassembled WGS sequence"/>
</dbReference>
<feature type="compositionally biased region" description="Basic and acidic residues" evidence="1">
    <location>
        <begin position="1"/>
        <end position="19"/>
    </location>
</feature>
<dbReference type="Gene3D" id="6.10.280.220">
    <property type="match status" value="1"/>
</dbReference>
<reference evidence="2 3" key="1">
    <citation type="submission" date="2016-07" db="EMBL/GenBank/DDBJ databases">
        <title>Pervasive Adenine N6-methylation of Active Genes in Fungi.</title>
        <authorList>
            <consortium name="DOE Joint Genome Institute"/>
            <person name="Mondo S.J."/>
            <person name="Dannebaum R.O."/>
            <person name="Kuo R.C."/>
            <person name="Labutti K."/>
            <person name="Haridas S."/>
            <person name="Kuo A."/>
            <person name="Salamov A."/>
            <person name="Ahrendt S.R."/>
            <person name="Lipzen A."/>
            <person name="Sullivan W."/>
            <person name="Andreopoulos W.B."/>
            <person name="Clum A."/>
            <person name="Lindquist E."/>
            <person name="Daum C."/>
            <person name="Ramamoorthy G.K."/>
            <person name="Gryganskyi A."/>
            <person name="Culley D."/>
            <person name="Magnuson J.K."/>
            <person name="James T.Y."/>
            <person name="O'Malley M.A."/>
            <person name="Stajich J.E."/>
            <person name="Spatafora J.W."/>
            <person name="Visel A."/>
            <person name="Grigoriev I.V."/>
        </authorList>
    </citation>
    <scope>NUCLEOTIDE SEQUENCE [LARGE SCALE GENOMIC DNA]</scope>
    <source>
        <strain evidence="2 3">NRRL 1336</strain>
    </source>
</reference>
<dbReference type="AlphaFoldDB" id="A0A1X2I6M2"/>
<dbReference type="OrthoDB" id="496at2759"/>
<dbReference type="EMBL" id="MCGE01000024">
    <property type="protein sequence ID" value="ORZ10414.1"/>
    <property type="molecule type" value="Genomic_DNA"/>
</dbReference>